<feature type="transmembrane region" description="Helical" evidence="1">
    <location>
        <begin position="352"/>
        <end position="373"/>
    </location>
</feature>
<feature type="transmembrane region" description="Helical" evidence="1">
    <location>
        <begin position="209"/>
        <end position="230"/>
    </location>
</feature>
<organism evidence="3 4">
    <name type="scientific">Methylocystis bryophila</name>
    <dbReference type="NCBI Taxonomy" id="655015"/>
    <lineage>
        <taxon>Bacteria</taxon>
        <taxon>Pseudomonadati</taxon>
        <taxon>Pseudomonadota</taxon>
        <taxon>Alphaproteobacteria</taxon>
        <taxon>Hyphomicrobiales</taxon>
        <taxon>Methylocystaceae</taxon>
        <taxon>Methylocystis</taxon>
    </lineage>
</organism>
<name>A0A1W6N1K8_9HYPH</name>
<proteinExistence type="predicted"/>
<evidence type="ECO:0000256" key="1">
    <source>
        <dbReference type="SAM" id="Phobius"/>
    </source>
</evidence>
<dbReference type="PANTHER" id="PTHR34219">
    <property type="entry name" value="IRON-REGULATED INNER MEMBRANE PROTEIN-RELATED"/>
    <property type="match status" value="1"/>
</dbReference>
<dbReference type="Pfam" id="PF03929">
    <property type="entry name" value="PepSY_TM"/>
    <property type="match status" value="1"/>
</dbReference>
<dbReference type="InterPro" id="IPR005625">
    <property type="entry name" value="PepSY-ass_TM"/>
</dbReference>
<keyword evidence="1" id="KW-0812">Transmembrane</keyword>
<accession>A0A1W6N1K8</accession>
<feature type="domain" description="PepSY" evidence="2">
    <location>
        <begin position="262"/>
        <end position="324"/>
    </location>
</feature>
<evidence type="ECO:0000259" key="2">
    <source>
        <dbReference type="Pfam" id="PF03413"/>
    </source>
</evidence>
<keyword evidence="1" id="KW-0472">Membrane</keyword>
<dbReference type="KEGG" id="mbry:B1812_13235"/>
<dbReference type="Proteomes" id="UP000193978">
    <property type="component" value="Chromosome"/>
</dbReference>
<dbReference type="AlphaFoldDB" id="A0A1W6N1K8"/>
<dbReference type="STRING" id="655015.B1812_13235"/>
<evidence type="ECO:0000313" key="4">
    <source>
        <dbReference type="Proteomes" id="UP000193978"/>
    </source>
</evidence>
<feature type="transmembrane region" description="Helical" evidence="1">
    <location>
        <begin position="159"/>
        <end position="181"/>
    </location>
</feature>
<evidence type="ECO:0000313" key="3">
    <source>
        <dbReference type="EMBL" id="ARN83631.1"/>
    </source>
</evidence>
<dbReference type="EMBL" id="CP019948">
    <property type="protein sequence ID" value="ARN83631.1"/>
    <property type="molecule type" value="Genomic_DNA"/>
</dbReference>
<feature type="transmembrane region" description="Helical" evidence="1">
    <location>
        <begin position="20"/>
        <end position="41"/>
    </location>
</feature>
<dbReference type="InterPro" id="IPR025711">
    <property type="entry name" value="PepSY"/>
</dbReference>
<keyword evidence="4" id="KW-1185">Reference proteome</keyword>
<reference evidence="3 4" key="1">
    <citation type="submission" date="2017-02" db="EMBL/GenBank/DDBJ databases">
        <authorList>
            <person name="Peterson S.W."/>
        </authorList>
    </citation>
    <scope>NUCLEOTIDE SEQUENCE [LARGE SCALE GENOMIC DNA]</scope>
    <source>
        <strain evidence="3 4">S285</strain>
    </source>
</reference>
<gene>
    <name evidence="3" type="ORF">B1812_13235</name>
</gene>
<protein>
    <submittedName>
        <fullName evidence="3">Peptidase M4</fullName>
    </submittedName>
</protein>
<dbReference type="Pfam" id="PF03413">
    <property type="entry name" value="PepSY"/>
    <property type="match status" value="1"/>
</dbReference>
<sequence>MPLERRRGRLRRSFLRLHQIIGLFAGALFVLIGLSGGVLAFREDIDEWLNDSIMRVEPPAQASPKSLNEILAAAVAAAPPDAKLERLTAPRHARAAAAVTYMVDAEDLESDFYETFVDPYTAQVKGRRLLLHGDKTFSQPFIQILLAFHSTLLLGANNAYLVGSVGVLLLLSVLVGLYLWWPRNGDWRLGLKVKWGASRERIVYDLHRCFGIYGAAILLVMLLTGVAMIFKPATRGVTALFSPVRADPDFGRSKPITNGAPIGVDAAVAAADRIFPDGRLHWVLLPSTPTGVYVVGKQSRNEPSRSKTFRNVGVDQYGGEVLGVQDRSGFTAGERFLEWLFPLHSGEAFGEIGRPLTLLIGLLPLVLYVTGFLRWRQRRRGRAPPSF</sequence>
<keyword evidence="1" id="KW-1133">Transmembrane helix</keyword>